<protein>
    <submittedName>
        <fullName evidence="3">XRE family transcriptional regulator</fullName>
    </submittedName>
</protein>
<dbReference type="Gene3D" id="1.10.10.2910">
    <property type="match status" value="1"/>
</dbReference>
<dbReference type="Pfam" id="PF01381">
    <property type="entry name" value="HTH_3"/>
    <property type="match status" value="1"/>
</dbReference>
<dbReference type="EMBL" id="JAJSBI010000001">
    <property type="protein sequence ID" value="MCD9872787.1"/>
    <property type="molecule type" value="Genomic_DNA"/>
</dbReference>
<organism evidence="3 4">
    <name type="scientific">Streptomyces guryensis</name>
    <dbReference type="NCBI Taxonomy" id="2886947"/>
    <lineage>
        <taxon>Bacteria</taxon>
        <taxon>Bacillati</taxon>
        <taxon>Actinomycetota</taxon>
        <taxon>Actinomycetes</taxon>
        <taxon>Kitasatosporales</taxon>
        <taxon>Streptomycetaceae</taxon>
        <taxon>Streptomyces</taxon>
    </lineage>
</organism>
<dbReference type="InterPro" id="IPR010359">
    <property type="entry name" value="IrrE_HExxH"/>
</dbReference>
<evidence type="ECO:0000259" key="2">
    <source>
        <dbReference type="PROSITE" id="PS50943"/>
    </source>
</evidence>
<dbReference type="GO" id="GO:0003677">
    <property type="term" value="F:DNA binding"/>
    <property type="evidence" value="ECO:0007669"/>
    <property type="project" value="InterPro"/>
</dbReference>
<dbReference type="InterPro" id="IPR010982">
    <property type="entry name" value="Lambda_DNA-bd_dom_sf"/>
</dbReference>
<dbReference type="PROSITE" id="PS50943">
    <property type="entry name" value="HTH_CROC1"/>
    <property type="match status" value="1"/>
</dbReference>
<dbReference type="Pfam" id="PF06114">
    <property type="entry name" value="Peptidase_M78"/>
    <property type="match status" value="1"/>
</dbReference>
<name>A0A9Q3Z5W9_9ACTN</name>
<dbReference type="InterPro" id="IPR001387">
    <property type="entry name" value="Cro/C1-type_HTH"/>
</dbReference>
<proteinExistence type="inferred from homology"/>
<evidence type="ECO:0000313" key="3">
    <source>
        <dbReference type="EMBL" id="MCD9872787.1"/>
    </source>
</evidence>
<sequence>MDLELVGERIRRERERAGFSQRDLAARAHLSQPTLTRIENGARANVTLAELDRLAVALDIPVRLLTSGDPVRSRVRIAARVNDVVTEEREEALRHTLEVLELDARLDKLGPAATQQRKPDGFLPVPDERLPREQQAKELAQCVRVALNLGSAPIADVDELIEQLTGVDTAVLQLPRTTDGFTATDPERETTLIAVRACDVPERQRFSFAHELGHLLWNDGAQVHELDDGRTPGERRCDAFARHLLAPEEGINTWLSAARLSEKGSINERTVALLARHFRVSFVVILIQLELMSLITEIQKKELRGPTGAQLAQRYGWGPAYKQEQQAAEAVRAPRRILERAVEAYRRNMIGVRALAMLEGRRPEEVEAGLREAGIVPSPPSPKRANLSRLVARGLAKD</sequence>
<keyword evidence="4" id="KW-1185">Reference proteome</keyword>
<comment type="similarity">
    <text evidence="1">Belongs to the short-chain fatty acyl-CoA assimilation regulator (ScfR) family.</text>
</comment>
<dbReference type="InterPro" id="IPR052345">
    <property type="entry name" value="Rad_response_metalloprotease"/>
</dbReference>
<evidence type="ECO:0000313" key="4">
    <source>
        <dbReference type="Proteomes" id="UP001108029"/>
    </source>
</evidence>
<dbReference type="SMART" id="SM00530">
    <property type="entry name" value="HTH_XRE"/>
    <property type="match status" value="1"/>
</dbReference>
<dbReference type="AlphaFoldDB" id="A0A9Q3Z5W9"/>
<dbReference type="Gene3D" id="1.10.260.40">
    <property type="entry name" value="lambda repressor-like DNA-binding domains"/>
    <property type="match status" value="1"/>
</dbReference>
<dbReference type="PANTHER" id="PTHR43236:SF1">
    <property type="entry name" value="BLL7220 PROTEIN"/>
    <property type="match status" value="1"/>
</dbReference>
<dbReference type="CDD" id="cd00093">
    <property type="entry name" value="HTH_XRE"/>
    <property type="match status" value="1"/>
</dbReference>
<evidence type="ECO:0000256" key="1">
    <source>
        <dbReference type="ARBA" id="ARBA00007227"/>
    </source>
</evidence>
<feature type="domain" description="HTH cro/C1-type" evidence="2">
    <location>
        <begin position="10"/>
        <end position="65"/>
    </location>
</feature>
<accession>A0A9Q3Z5W9</accession>
<dbReference type="SUPFAM" id="SSF47413">
    <property type="entry name" value="lambda repressor-like DNA-binding domains"/>
    <property type="match status" value="1"/>
</dbReference>
<gene>
    <name evidence="3" type="ORF">LJ657_03720</name>
</gene>
<comment type="caution">
    <text evidence="3">The sequence shown here is derived from an EMBL/GenBank/DDBJ whole genome shotgun (WGS) entry which is preliminary data.</text>
</comment>
<dbReference type="Proteomes" id="UP001108029">
    <property type="component" value="Unassembled WGS sequence"/>
</dbReference>
<dbReference type="RefSeq" id="WP_232646719.1">
    <property type="nucleotide sequence ID" value="NZ_JAJSBI010000001.1"/>
</dbReference>
<reference evidence="3" key="1">
    <citation type="submission" date="2021-12" db="EMBL/GenBank/DDBJ databases">
        <authorList>
            <person name="Lee J.-H."/>
            <person name="Kim S.-B."/>
        </authorList>
    </citation>
    <scope>NUCLEOTIDE SEQUENCE</scope>
    <source>
        <strain evidence="3">NR30</strain>
    </source>
</reference>
<dbReference type="PANTHER" id="PTHR43236">
    <property type="entry name" value="ANTITOXIN HIGA1"/>
    <property type="match status" value="1"/>
</dbReference>